<comment type="caution">
    <text evidence="1">The sequence shown here is derived from an EMBL/GenBank/DDBJ whole genome shotgun (WGS) entry which is preliminary data.</text>
</comment>
<protein>
    <submittedName>
        <fullName evidence="1">Uncharacterized protein</fullName>
    </submittedName>
</protein>
<dbReference type="EMBL" id="BARW01036389">
    <property type="protein sequence ID" value="GAJ17535.1"/>
    <property type="molecule type" value="Genomic_DNA"/>
</dbReference>
<organism evidence="1">
    <name type="scientific">marine sediment metagenome</name>
    <dbReference type="NCBI Taxonomy" id="412755"/>
    <lineage>
        <taxon>unclassified sequences</taxon>
        <taxon>metagenomes</taxon>
        <taxon>ecological metagenomes</taxon>
    </lineage>
</organism>
<reference evidence="1" key="1">
    <citation type="journal article" date="2014" name="Front. Microbiol.">
        <title>High frequency of phylogenetically diverse reductive dehalogenase-homologous genes in deep subseafloor sedimentary metagenomes.</title>
        <authorList>
            <person name="Kawai M."/>
            <person name="Futagami T."/>
            <person name="Toyoda A."/>
            <person name="Takaki Y."/>
            <person name="Nishi S."/>
            <person name="Hori S."/>
            <person name="Arai W."/>
            <person name="Tsubouchi T."/>
            <person name="Morono Y."/>
            <person name="Uchiyama I."/>
            <person name="Ito T."/>
            <person name="Fujiyama A."/>
            <person name="Inagaki F."/>
            <person name="Takami H."/>
        </authorList>
    </citation>
    <scope>NUCLEOTIDE SEQUENCE</scope>
    <source>
        <strain evidence="1">Expedition CK06-06</strain>
    </source>
</reference>
<name>X1VYS6_9ZZZZ</name>
<dbReference type="AlphaFoldDB" id="X1VYS6"/>
<dbReference type="Gene3D" id="1.20.58.340">
    <property type="entry name" value="Magnesium transport protein CorA, transmembrane region"/>
    <property type="match status" value="1"/>
</dbReference>
<dbReference type="SUPFAM" id="SSF143865">
    <property type="entry name" value="CorA soluble domain-like"/>
    <property type="match status" value="1"/>
</dbReference>
<sequence>MDLLEFEVDAVEDDVFEEPDEETVKTIFALRRDIHHLKRKGEFRP</sequence>
<feature type="non-terminal residue" evidence="1">
    <location>
        <position position="45"/>
    </location>
</feature>
<accession>X1VYS6</accession>
<dbReference type="InterPro" id="IPR045861">
    <property type="entry name" value="CorA_cytoplasmic_dom"/>
</dbReference>
<gene>
    <name evidence="1" type="ORF">S12H4_56491</name>
</gene>
<evidence type="ECO:0000313" key="1">
    <source>
        <dbReference type="EMBL" id="GAJ17535.1"/>
    </source>
</evidence>
<proteinExistence type="predicted"/>